<accession>A0ABV5GIS8</accession>
<comment type="caution">
    <text evidence="1">The sequence shown here is derived from an EMBL/GenBank/DDBJ whole genome shotgun (WGS) entry which is preliminary data.</text>
</comment>
<reference evidence="1 2" key="1">
    <citation type="submission" date="2024-09" db="EMBL/GenBank/DDBJ databases">
        <authorList>
            <person name="Sun Q."/>
            <person name="Mori K."/>
        </authorList>
    </citation>
    <scope>NUCLEOTIDE SEQUENCE [LARGE SCALE GENOMIC DNA]</scope>
    <source>
        <strain evidence="1 2">CECT 7955</strain>
    </source>
</reference>
<keyword evidence="2" id="KW-1185">Reference proteome</keyword>
<protein>
    <submittedName>
        <fullName evidence="1">Uncharacterized protein</fullName>
    </submittedName>
</protein>
<organism evidence="1 2">
    <name type="scientific">Flavobacterium jumunjinense</name>
    <dbReference type="NCBI Taxonomy" id="998845"/>
    <lineage>
        <taxon>Bacteria</taxon>
        <taxon>Pseudomonadati</taxon>
        <taxon>Bacteroidota</taxon>
        <taxon>Flavobacteriia</taxon>
        <taxon>Flavobacteriales</taxon>
        <taxon>Flavobacteriaceae</taxon>
        <taxon>Flavobacterium</taxon>
    </lineage>
</organism>
<dbReference type="Proteomes" id="UP001589607">
    <property type="component" value="Unassembled WGS sequence"/>
</dbReference>
<evidence type="ECO:0000313" key="1">
    <source>
        <dbReference type="EMBL" id="MFB9095274.1"/>
    </source>
</evidence>
<sequence>MTEEQYFIDNQKKLTTFDLRVELLLESLLKNNVDDLNIVLNTKGLFYRKFSKDKMHLSNDSIDKEILNIEISRDGFYDVLPESISHNFRNSNHSNDVVAEFKARRKEEKEARHFFNPIENELFRFRHSIEKNESEFFSNLSANGIVDIIKTILVFKENIPDELVVKMFYAVLQQKDNANQNISSIVTTLEQILEEKITYKTENIKLESLVDNVEKSNDFIMGINTTLESNEEIYLKKYIFTIGPLKNSENLNLYFKNEVMDSFLNNFFNLFLPFHVQFDFELILNKEDELFSMDDKQYKSRLGISTLL</sequence>
<evidence type="ECO:0000313" key="2">
    <source>
        <dbReference type="Proteomes" id="UP001589607"/>
    </source>
</evidence>
<name>A0ABV5GIS8_9FLAO</name>
<dbReference type="EMBL" id="JBHMEY010000005">
    <property type="protein sequence ID" value="MFB9095274.1"/>
    <property type="molecule type" value="Genomic_DNA"/>
</dbReference>
<gene>
    <name evidence="1" type="ORF">ACFFVF_01995</name>
</gene>
<dbReference type="RefSeq" id="WP_236457325.1">
    <property type="nucleotide sequence ID" value="NZ_CBCSGE010000027.1"/>
</dbReference>
<proteinExistence type="predicted"/>